<sequence>MKKATFYSFCYYYYIVCLMVILLVYESAAEDYSGQLANNVTVDLNQLANTITVDLNGAGDCETVQSAIDSIPDLNQDWIRILIKSGTYIEKVTIPKDKGFIYMQGEGIEKTIIAYDDHQSTDTSPTFTAFSDDIIISGITIKNTYNIGLDSTSVATPIKPAVAARHYYRRCVISGAIDFIFGYAQTIFEKCTVNVTVGIYAPDRAYGTITAQGRQSPTDNGGFVFKDCTVTGNGKALLGRAWEPYARVIFYRSNFCDSILPIGWDAWRAKGKEGDTTFVEYGCTGAGSDTSQRVPWLKKDSENEVLSLTNVNSIDQDYWLNRLPINYNIVCMVVTLLMFGSAAAVELAYTITVDSNGEGIDNTIIEYDDHKATDTSATFTAFADDIVISGVTFKNTYNIPNDKPEIVPAVAARMLGDRYLVTDSSFDGLQDTLFDAKGRHYYKRCIISGGIDFIFGYAQSLFEGCTLNLTLGIYAPERTYGTITAQQRLSPLDNGGFVFSECTVTGIGKTLLGRAWGSNARVIFSGSELSDVVVPIGWDSWLAKGQEKHLTFMEVGCTGAGANTTQRVPWLKKARLSDVVGFVSVSFIDQDDWLSKCPIGLGPYH</sequence>
<dbReference type="InterPro" id="IPR033131">
    <property type="entry name" value="Pectinesterase_Asp_AS"/>
</dbReference>
<dbReference type="Pfam" id="PF01095">
    <property type="entry name" value="Pectinesterase"/>
    <property type="match status" value="3"/>
</dbReference>
<protein>
    <recommendedName>
        <fullName evidence="3 8">Pectinesterase</fullName>
        <ecNumber evidence="3 8">3.1.1.11</ecNumber>
    </recommendedName>
</protein>
<comment type="similarity">
    <text evidence="2">Belongs to the pectinesterase family.</text>
</comment>
<dbReference type="PANTHER" id="PTHR31321:SF76">
    <property type="entry name" value="PECTINESTERASE 10-RELATED"/>
    <property type="match status" value="1"/>
</dbReference>
<evidence type="ECO:0000259" key="10">
    <source>
        <dbReference type="Pfam" id="PF01095"/>
    </source>
</evidence>
<evidence type="ECO:0000256" key="4">
    <source>
        <dbReference type="ARBA" id="ARBA00022801"/>
    </source>
</evidence>
<evidence type="ECO:0000256" key="3">
    <source>
        <dbReference type="ARBA" id="ARBA00013229"/>
    </source>
</evidence>
<keyword evidence="9" id="KW-1133">Transmembrane helix</keyword>
<gene>
    <name evidence="11" type="ORF">ANE_LOCUS14043</name>
</gene>
<keyword evidence="9" id="KW-0472">Membrane</keyword>
<dbReference type="GO" id="GO:0030599">
    <property type="term" value="F:pectinesterase activity"/>
    <property type="evidence" value="ECO:0007669"/>
    <property type="project" value="UniProtKB-UniRule"/>
</dbReference>
<evidence type="ECO:0000256" key="6">
    <source>
        <dbReference type="ARBA" id="ARBA00047928"/>
    </source>
</evidence>
<keyword evidence="12" id="KW-1185">Reference proteome</keyword>
<dbReference type="EMBL" id="CABITT030000004">
    <property type="protein sequence ID" value="VVB03599.1"/>
    <property type="molecule type" value="Genomic_DNA"/>
</dbReference>
<dbReference type="SUPFAM" id="SSF51126">
    <property type="entry name" value="Pectin lyase-like"/>
    <property type="match status" value="2"/>
</dbReference>
<dbReference type="GO" id="GO:0042545">
    <property type="term" value="P:cell wall modification"/>
    <property type="evidence" value="ECO:0007669"/>
    <property type="project" value="UniProtKB-UniRule"/>
</dbReference>
<evidence type="ECO:0000256" key="5">
    <source>
        <dbReference type="ARBA" id="ARBA00023085"/>
    </source>
</evidence>
<dbReference type="InterPro" id="IPR012334">
    <property type="entry name" value="Pectin_lyas_fold"/>
</dbReference>
<dbReference type="Proteomes" id="UP000489600">
    <property type="component" value="Unassembled WGS sequence"/>
</dbReference>
<dbReference type="OrthoDB" id="2019149at2759"/>
<evidence type="ECO:0000313" key="11">
    <source>
        <dbReference type="EMBL" id="VVB03599.1"/>
    </source>
</evidence>
<dbReference type="PROSITE" id="PS00503">
    <property type="entry name" value="PECTINESTERASE_2"/>
    <property type="match status" value="1"/>
</dbReference>
<feature type="domain" description="Pectinesterase catalytic" evidence="10">
    <location>
        <begin position="356"/>
        <end position="589"/>
    </location>
</feature>
<feature type="transmembrane region" description="Helical" evidence="9">
    <location>
        <begin position="6"/>
        <end position="25"/>
    </location>
</feature>
<dbReference type="InterPro" id="IPR000070">
    <property type="entry name" value="Pectinesterase_cat"/>
</dbReference>
<evidence type="ECO:0000313" key="12">
    <source>
        <dbReference type="Proteomes" id="UP000489600"/>
    </source>
</evidence>
<accession>A0A565BQF2</accession>
<dbReference type="AlphaFoldDB" id="A0A565BQF2"/>
<comment type="catalytic activity">
    <reaction evidence="6 8">
        <text>[(1-&gt;4)-alpha-D-galacturonosyl methyl ester](n) + n H2O = [(1-&gt;4)-alpha-D-galacturonosyl](n) + n methanol + n H(+)</text>
        <dbReference type="Rhea" id="RHEA:22380"/>
        <dbReference type="Rhea" id="RHEA-COMP:14570"/>
        <dbReference type="Rhea" id="RHEA-COMP:14573"/>
        <dbReference type="ChEBI" id="CHEBI:15377"/>
        <dbReference type="ChEBI" id="CHEBI:15378"/>
        <dbReference type="ChEBI" id="CHEBI:17790"/>
        <dbReference type="ChEBI" id="CHEBI:140522"/>
        <dbReference type="ChEBI" id="CHEBI:140523"/>
        <dbReference type="EC" id="3.1.1.11"/>
    </reaction>
</comment>
<evidence type="ECO:0000256" key="9">
    <source>
        <dbReference type="SAM" id="Phobius"/>
    </source>
</evidence>
<keyword evidence="4 8" id="KW-0378">Hydrolase</keyword>
<feature type="active site" evidence="7">
    <location>
        <position position="178"/>
    </location>
</feature>
<comment type="pathway">
    <text evidence="1 8">Glycan metabolism; pectin degradation; 2-dehydro-3-deoxy-D-gluconate from pectin: step 1/5.</text>
</comment>
<dbReference type="GO" id="GO:0045490">
    <property type="term" value="P:pectin catabolic process"/>
    <property type="evidence" value="ECO:0007669"/>
    <property type="project" value="UniProtKB-UniRule"/>
</dbReference>
<evidence type="ECO:0000256" key="2">
    <source>
        <dbReference type="ARBA" id="ARBA00008891"/>
    </source>
</evidence>
<dbReference type="UniPathway" id="UPA00545">
    <property type="reaction ID" value="UER00823"/>
</dbReference>
<dbReference type="PANTHER" id="PTHR31321">
    <property type="entry name" value="ACYL-COA THIOESTER HYDROLASE YBHC-RELATED"/>
    <property type="match status" value="1"/>
</dbReference>
<name>A0A565BQF2_9BRAS</name>
<reference evidence="11" key="1">
    <citation type="submission" date="2019-07" db="EMBL/GenBank/DDBJ databases">
        <authorList>
            <person name="Dittberner H."/>
        </authorList>
    </citation>
    <scope>NUCLEOTIDE SEQUENCE [LARGE SCALE GENOMIC DNA]</scope>
</reference>
<dbReference type="InterPro" id="IPR011050">
    <property type="entry name" value="Pectin_lyase_fold/virulence"/>
</dbReference>
<evidence type="ECO:0000256" key="8">
    <source>
        <dbReference type="RuleBase" id="RU000589"/>
    </source>
</evidence>
<organism evidence="11 12">
    <name type="scientific">Arabis nemorensis</name>
    <dbReference type="NCBI Taxonomy" id="586526"/>
    <lineage>
        <taxon>Eukaryota</taxon>
        <taxon>Viridiplantae</taxon>
        <taxon>Streptophyta</taxon>
        <taxon>Embryophyta</taxon>
        <taxon>Tracheophyta</taxon>
        <taxon>Spermatophyta</taxon>
        <taxon>Magnoliopsida</taxon>
        <taxon>eudicotyledons</taxon>
        <taxon>Gunneridae</taxon>
        <taxon>Pentapetalae</taxon>
        <taxon>rosids</taxon>
        <taxon>malvids</taxon>
        <taxon>Brassicales</taxon>
        <taxon>Brassicaceae</taxon>
        <taxon>Arabideae</taxon>
        <taxon>Arabis</taxon>
    </lineage>
</organism>
<comment type="caution">
    <text evidence="11">The sequence shown here is derived from an EMBL/GenBank/DDBJ whole genome shotgun (WGS) entry which is preliminary data.</text>
</comment>
<evidence type="ECO:0000256" key="1">
    <source>
        <dbReference type="ARBA" id="ARBA00005184"/>
    </source>
</evidence>
<feature type="domain" description="Pectinesterase catalytic" evidence="10">
    <location>
        <begin position="51"/>
        <end position="144"/>
    </location>
</feature>
<proteinExistence type="inferred from homology"/>
<dbReference type="Gene3D" id="2.160.20.10">
    <property type="entry name" value="Single-stranded right-handed beta-helix, Pectin lyase-like"/>
    <property type="match status" value="3"/>
</dbReference>
<feature type="domain" description="Pectinesterase catalytic" evidence="10">
    <location>
        <begin position="163"/>
        <end position="305"/>
    </location>
</feature>
<evidence type="ECO:0000256" key="7">
    <source>
        <dbReference type="PROSITE-ProRule" id="PRU10040"/>
    </source>
</evidence>
<keyword evidence="9" id="KW-0812">Transmembrane</keyword>
<keyword evidence="5 8" id="KW-0063">Aspartyl esterase</keyword>
<dbReference type="EC" id="3.1.1.11" evidence="3 8"/>